<accession>A0ABX5GLV7</accession>
<sequence length="42" mass="4069">MSNDVITVGSATSTGGKVVSGNSGMVINNKPIALVGDMATCA</sequence>
<comment type="caution">
    <text evidence="1">The sequence shown here is derived from an EMBL/GenBank/DDBJ whole genome shotgun (WGS) entry which is preliminary data.</text>
</comment>
<dbReference type="EMBL" id="PYOP01000070">
    <property type="protein sequence ID" value="PSW89080.1"/>
    <property type="molecule type" value="Genomic_DNA"/>
</dbReference>
<dbReference type="InterPro" id="IPR008727">
    <property type="entry name" value="PAAR_motif"/>
</dbReference>
<organism evidence="1 2">
    <name type="scientific">Photobacterium iliopiscarium</name>
    <dbReference type="NCBI Taxonomy" id="56192"/>
    <lineage>
        <taxon>Bacteria</taxon>
        <taxon>Pseudomonadati</taxon>
        <taxon>Pseudomonadota</taxon>
        <taxon>Gammaproteobacteria</taxon>
        <taxon>Vibrionales</taxon>
        <taxon>Vibrionaceae</taxon>
        <taxon>Photobacterium</taxon>
    </lineage>
</organism>
<gene>
    <name evidence="1" type="ORF">C9J52_20215</name>
</gene>
<name>A0ABX5GLV7_9GAMM</name>
<evidence type="ECO:0000313" key="2">
    <source>
        <dbReference type="Proteomes" id="UP000241190"/>
    </source>
</evidence>
<evidence type="ECO:0000313" key="1">
    <source>
        <dbReference type="EMBL" id="PSW89080.1"/>
    </source>
</evidence>
<protein>
    <recommendedName>
        <fullName evidence="3">PAAR domain-containing protein</fullName>
    </recommendedName>
</protein>
<dbReference type="RefSeq" id="WP_082064286.1">
    <property type="nucleotide sequence ID" value="NZ_JZSR01000082.1"/>
</dbReference>
<evidence type="ECO:0008006" key="3">
    <source>
        <dbReference type="Google" id="ProtNLM"/>
    </source>
</evidence>
<dbReference type="Proteomes" id="UP000241190">
    <property type="component" value="Unassembled WGS sequence"/>
</dbReference>
<dbReference type="Pfam" id="PF05488">
    <property type="entry name" value="PAAR_motif"/>
    <property type="match status" value="1"/>
</dbReference>
<keyword evidence="2" id="KW-1185">Reference proteome</keyword>
<reference evidence="1 2" key="1">
    <citation type="submission" date="2018-03" db="EMBL/GenBank/DDBJ databases">
        <title>Whole genome sequencing of Histamine producing bacteria.</title>
        <authorList>
            <person name="Butler K."/>
        </authorList>
    </citation>
    <scope>NUCLEOTIDE SEQUENCE [LARGE SCALE GENOMIC DNA]</scope>
    <source>
        <strain evidence="1 2">ATCC 51761</strain>
    </source>
</reference>
<proteinExistence type="predicted"/>
<dbReference type="Gene3D" id="2.60.200.60">
    <property type="match status" value="1"/>
</dbReference>